<organism evidence="3 4">
    <name type="scientific">Faecalicatena faecalis</name>
    <dbReference type="NCBI Taxonomy" id="2726362"/>
    <lineage>
        <taxon>Bacteria</taxon>
        <taxon>Bacillati</taxon>
        <taxon>Bacillota</taxon>
        <taxon>Clostridia</taxon>
        <taxon>Lachnospirales</taxon>
        <taxon>Lachnospiraceae</taxon>
        <taxon>Faecalicatena</taxon>
    </lineage>
</organism>
<dbReference type="PANTHER" id="PTHR43056">
    <property type="entry name" value="PEPTIDASE S9 PROLYL OLIGOPEPTIDASE"/>
    <property type="match status" value="1"/>
</dbReference>
<evidence type="ECO:0000259" key="2">
    <source>
        <dbReference type="SMART" id="SM00939"/>
    </source>
</evidence>
<dbReference type="RefSeq" id="WP_216245497.1">
    <property type="nucleotide sequence ID" value="NZ_JABACJ020000041.1"/>
</dbReference>
<comment type="caution">
    <text evidence="3">The sequence shown here is derived from an EMBL/GenBank/DDBJ whole genome shotgun (WGS) entry which is preliminary data.</text>
</comment>
<evidence type="ECO:0000256" key="1">
    <source>
        <dbReference type="ARBA" id="ARBA00022801"/>
    </source>
</evidence>
<dbReference type="InterPro" id="IPR005674">
    <property type="entry name" value="CocE/Ser_esterase"/>
</dbReference>
<proteinExistence type="predicted"/>
<dbReference type="EMBL" id="JABACJ020000041">
    <property type="protein sequence ID" value="MBU3878639.1"/>
    <property type="molecule type" value="Genomic_DNA"/>
</dbReference>
<name>A0ABS6DAZ8_9FIRM</name>
<keyword evidence="4" id="KW-1185">Reference proteome</keyword>
<sequence>MSVEIHEKKIITDLPYEVEVFENKWLTLSDGTQLSYRLWLPKTENKAPTPVILEYIPYRKRDGTRGRDEPMHGFFSGYGYACIRVDMRGTGESDGLMHDEYLQQEQDDALEVLDWISKQPWCDGNIGMMGKSWGGFNSLQVAALQPPALKAIICVGFTDDRYNHDIHYKGGNLLNDNFWWGSIMAAYQSRPIDPEIAGDKWHDLWMDRLENMPFLISNWTKHQTRDEYWKHGSVCEDYSAIKVPVFAIDGWADCYRNTPFSLMNGLDVPRKAIIGPWAHVYAHDGDPLPAMSFLEEAVKWWDKWLKGIDNDTLDCPMIQAWMEDYMTPDSQMPVSEGRWVGVDSWPTKDTEDQTYFLTRGKMMDVKNEKTEVELLKTPLNHGILGGEFMGAGVHGETPSDQRVEDGMAMVFDSEKLEEPIEVLGAPIFKVRLSADKEDAMIYAALEDVAPDGAVRRVSYGVMNLTHLQGHDKVVKLVPGEEVDVTVTLDCCAHRFEAGHRYRLALATSYWPMFWVKPEDVTLSLDLSTAVLTIPKFVGNDCEGPNMKPVSAAYTPCTVLSEGRVDRSVTYDIVNDAWTCITDGVGGVFGEGIYRFDDIGTVIEHNLKRELTLSNKDPLSAKYVITQKMKLGREGWLADADIITEQTADHDYFYITCDMKVKEGDQLIFDRKWESKIERNGN</sequence>
<accession>A0ABS6DAZ8</accession>
<dbReference type="Pfam" id="PF02129">
    <property type="entry name" value="Peptidase_S15"/>
    <property type="match status" value="1"/>
</dbReference>
<dbReference type="PANTHER" id="PTHR43056:SF10">
    <property type="entry name" value="COCE_NOND FAMILY, PUTATIVE (AFU_ORTHOLOGUE AFUA_7G00600)-RELATED"/>
    <property type="match status" value="1"/>
</dbReference>
<dbReference type="Pfam" id="PF08530">
    <property type="entry name" value="PepX_C"/>
    <property type="match status" value="1"/>
</dbReference>
<dbReference type="InterPro" id="IPR050585">
    <property type="entry name" value="Xaa-Pro_dipeptidyl-ppase/CocE"/>
</dbReference>
<protein>
    <submittedName>
        <fullName evidence="3">CocE/NonD family hydrolase</fullName>
    </submittedName>
</protein>
<evidence type="ECO:0000313" key="4">
    <source>
        <dbReference type="Proteomes" id="UP000723714"/>
    </source>
</evidence>
<dbReference type="SMART" id="SM00939">
    <property type="entry name" value="PepX_C"/>
    <property type="match status" value="1"/>
</dbReference>
<dbReference type="InterPro" id="IPR000383">
    <property type="entry name" value="Xaa-Pro-like_dom"/>
</dbReference>
<reference evidence="3 4" key="1">
    <citation type="submission" date="2021-06" db="EMBL/GenBank/DDBJ databases">
        <title>Faecalicatena sp. nov. isolated from porcine feces.</title>
        <authorList>
            <person name="Oh B.S."/>
            <person name="Lee J.H."/>
        </authorList>
    </citation>
    <scope>NUCLEOTIDE SEQUENCE [LARGE SCALE GENOMIC DNA]</scope>
    <source>
        <strain evidence="3 4">AGMB00832</strain>
    </source>
</reference>
<feature type="domain" description="Xaa-Pro dipeptidyl-peptidase C-terminal" evidence="2">
    <location>
        <begin position="298"/>
        <end position="532"/>
    </location>
</feature>
<dbReference type="InterPro" id="IPR013736">
    <property type="entry name" value="Xaa-Pro_dipept_C"/>
</dbReference>
<dbReference type="NCBIfam" id="TIGR00976">
    <property type="entry name" value="CocE_NonD"/>
    <property type="match status" value="1"/>
</dbReference>
<evidence type="ECO:0000313" key="3">
    <source>
        <dbReference type="EMBL" id="MBU3878639.1"/>
    </source>
</evidence>
<dbReference type="GO" id="GO:0016787">
    <property type="term" value="F:hydrolase activity"/>
    <property type="evidence" value="ECO:0007669"/>
    <property type="project" value="UniProtKB-KW"/>
</dbReference>
<keyword evidence="1 3" id="KW-0378">Hydrolase</keyword>
<dbReference type="Proteomes" id="UP000723714">
    <property type="component" value="Unassembled WGS sequence"/>
</dbReference>
<gene>
    <name evidence="3" type="ORF">HGO97_022855</name>
</gene>